<keyword evidence="2" id="KW-1185">Reference proteome</keyword>
<sequence>MHPSAVKNDSVSWTTMMLHFLSCKSNKCYRRRLLKGCSYCIRVSHFVNLSWHQAM</sequence>
<name>A0A1J7IK89_9PEZI</name>
<dbReference type="InParanoid" id="A0A1J7IK89"/>
<dbReference type="EMBL" id="KV875099">
    <property type="protein sequence ID" value="OIW27821.1"/>
    <property type="molecule type" value="Genomic_DNA"/>
</dbReference>
<evidence type="ECO:0000313" key="2">
    <source>
        <dbReference type="Proteomes" id="UP000182658"/>
    </source>
</evidence>
<accession>A0A1J7IK89</accession>
<evidence type="ECO:0000313" key="1">
    <source>
        <dbReference type="EMBL" id="OIW27821.1"/>
    </source>
</evidence>
<gene>
    <name evidence="1" type="ORF">CONLIGDRAFT_634153</name>
</gene>
<dbReference type="AlphaFoldDB" id="A0A1J7IK89"/>
<organism evidence="1 2">
    <name type="scientific">Coniochaeta ligniaria NRRL 30616</name>
    <dbReference type="NCBI Taxonomy" id="1408157"/>
    <lineage>
        <taxon>Eukaryota</taxon>
        <taxon>Fungi</taxon>
        <taxon>Dikarya</taxon>
        <taxon>Ascomycota</taxon>
        <taxon>Pezizomycotina</taxon>
        <taxon>Sordariomycetes</taxon>
        <taxon>Sordariomycetidae</taxon>
        <taxon>Coniochaetales</taxon>
        <taxon>Coniochaetaceae</taxon>
        <taxon>Coniochaeta</taxon>
    </lineage>
</organism>
<protein>
    <submittedName>
        <fullName evidence="1">Uncharacterized protein</fullName>
    </submittedName>
</protein>
<reference evidence="1 2" key="1">
    <citation type="submission" date="2016-10" db="EMBL/GenBank/DDBJ databases">
        <title>Draft genome sequence of Coniochaeta ligniaria NRRL30616, a lignocellulolytic fungus for bioabatement of inhibitors in plant biomass hydrolysates.</title>
        <authorList>
            <consortium name="DOE Joint Genome Institute"/>
            <person name="Jimenez D.J."/>
            <person name="Hector R.E."/>
            <person name="Riley R."/>
            <person name="Sun H."/>
            <person name="Grigoriev I.V."/>
            <person name="Van Elsas J.D."/>
            <person name="Nichols N.N."/>
        </authorList>
    </citation>
    <scope>NUCLEOTIDE SEQUENCE [LARGE SCALE GENOMIC DNA]</scope>
    <source>
        <strain evidence="1 2">NRRL 30616</strain>
    </source>
</reference>
<proteinExistence type="predicted"/>
<dbReference type="Proteomes" id="UP000182658">
    <property type="component" value="Unassembled WGS sequence"/>
</dbReference>